<name>A0A6A5BN31_NAEFO</name>
<dbReference type="Pfam" id="PF13598">
    <property type="entry name" value="DUF4139"/>
    <property type="match status" value="1"/>
</dbReference>
<protein>
    <recommendedName>
        <fullName evidence="2">DUF4139 domain-containing protein</fullName>
    </recommendedName>
</protein>
<feature type="coiled-coil region" evidence="1">
    <location>
        <begin position="222"/>
        <end position="249"/>
    </location>
</feature>
<organism evidence="3 4">
    <name type="scientific">Naegleria fowleri</name>
    <name type="common">Brain eating amoeba</name>
    <dbReference type="NCBI Taxonomy" id="5763"/>
    <lineage>
        <taxon>Eukaryota</taxon>
        <taxon>Discoba</taxon>
        <taxon>Heterolobosea</taxon>
        <taxon>Tetramitia</taxon>
        <taxon>Eutetramitia</taxon>
        <taxon>Vahlkampfiidae</taxon>
        <taxon>Naegleria</taxon>
    </lineage>
</organism>
<dbReference type="VEuPathDB" id="AmoebaDB:FDP41_004666"/>
<feature type="domain" description="DUF4139" evidence="2">
    <location>
        <begin position="296"/>
        <end position="550"/>
    </location>
</feature>
<evidence type="ECO:0000259" key="2">
    <source>
        <dbReference type="Pfam" id="PF13598"/>
    </source>
</evidence>
<dbReference type="PANTHER" id="PTHR31005:SF8">
    <property type="entry name" value="DUF4139 DOMAIN-CONTAINING PROTEIN"/>
    <property type="match status" value="1"/>
</dbReference>
<dbReference type="AlphaFoldDB" id="A0A6A5BN31"/>
<dbReference type="OrthoDB" id="10068793at2759"/>
<dbReference type="RefSeq" id="XP_044561005.1">
    <property type="nucleotide sequence ID" value="XM_044708105.1"/>
</dbReference>
<evidence type="ECO:0000256" key="1">
    <source>
        <dbReference type="SAM" id="Coils"/>
    </source>
</evidence>
<dbReference type="VEuPathDB" id="AmoebaDB:NfTy_070020"/>
<comment type="caution">
    <text evidence="3">The sequence shown here is derived from an EMBL/GenBank/DDBJ whole genome shotgun (WGS) entry which is preliminary data.</text>
</comment>
<evidence type="ECO:0000313" key="4">
    <source>
        <dbReference type="Proteomes" id="UP000444721"/>
    </source>
</evidence>
<reference evidence="3 4" key="1">
    <citation type="journal article" date="2019" name="Sci. Rep.">
        <title>Nanopore sequencing improves the draft genome of the human pathogenic amoeba Naegleria fowleri.</title>
        <authorList>
            <person name="Liechti N."/>
            <person name="Schurch N."/>
            <person name="Bruggmann R."/>
            <person name="Wittwer M."/>
        </authorList>
    </citation>
    <scope>NUCLEOTIDE SEQUENCE [LARGE SCALE GENOMIC DNA]</scope>
    <source>
        <strain evidence="3 4">ATCC 30894</strain>
    </source>
</reference>
<gene>
    <name evidence="3" type="ORF">FDP41_004666</name>
</gene>
<accession>A0A6A5BN31</accession>
<dbReference type="PANTHER" id="PTHR31005">
    <property type="entry name" value="DUF4139 DOMAIN-CONTAINING PROTEIN"/>
    <property type="match status" value="1"/>
</dbReference>
<keyword evidence="4" id="KW-1185">Reference proteome</keyword>
<dbReference type="InterPro" id="IPR011935">
    <property type="entry name" value="CHP02231"/>
</dbReference>
<dbReference type="GeneID" id="68111884"/>
<keyword evidence="1" id="KW-0175">Coiled coil</keyword>
<dbReference type="InterPro" id="IPR037291">
    <property type="entry name" value="DUF4139"/>
</dbReference>
<dbReference type="VEuPathDB" id="AmoebaDB:NF0128690"/>
<dbReference type="EMBL" id="VFQX01000040">
    <property type="protein sequence ID" value="KAF0976292.1"/>
    <property type="molecule type" value="Genomic_DNA"/>
</dbReference>
<dbReference type="Proteomes" id="UP000444721">
    <property type="component" value="Unassembled WGS sequence"/>
</dbReference>
<proteinExistence type="predicted"/>
<sequence length="632" mass="71639">MTAIGLVTLIRADIEKNDPNKQDILDRTRLEFNTITSNDEDIPQTEDIPMQIPTDVIEGDDSSSTTSSINSYRFHCDRDAISTSVTLFTNNRAGVERVFKLTKMISSPTSNKIQIQLTGLSRHVDLSSISVSAVIPPVNAPDSKDGSNAVNTIVPLFLRDTQFEQEAYSNSNTVKTQKEVLQEELKPIDSKLSDVERLKNIILPQVNGKFEKKEFEEKMQALNQLEEIVTGLSKRKNEILKKMEQLDDQQKSESHLPYIFTFSTALPKNITTETAEIIVKYIVGKDNGMDNEVTTMHYVQPLVSWTPYYSLYIDSKRQTGRLIFMADLQQYTGENWTNAQIILNTDALTMAPSLPEVRDLLLSDIGINLDEPSEPLYSFKSFAPMSRMANTMNQAQDSSVQSEVAAGQVNFGQFQNVALVKHNPLLSNSFMYFIRERLTLLSPSVPSEEERNKMTTESGKSSMVKRFLLDKLCSLPNGSTRWSLYQLLSRVQTRTFLDGSKKTKMVNELFTVLVENKKDVPINITVMDALPKIMNRHKDRNLKVLLTQPKLDGKPETDLFDLYDMLTSNPKSKESAKSQSSPDSLYLAFKDSDDENMVVKIKKLNRVMERQFILQPHQQKTLSLEFIVSYTG</sequence>
<evidence type="ECO:0000313" key="3">
    <source>
        <dbReference type="EMBL" id="KAF0976292.1"/>
    </source>
</evidence>